<comment type="caution">
    <text evidence="1">The sequence shown here is derived from an EMBL/GenBank/DDBJ whole genome shotgun (WGS) entry which is preliminary data.</text>
</comment>
<dbReference type="Proteomes" id="UP000295493">
    <property type="component" value="Unassembled WGS sequence"/>
</dbReference>
<evidence type="ECO:0000313" key="2">
    <source>
        <dbReference type="Proteomes" id="UP000295493"/>
    </source>
</evidence>
<name>A0A4R6FXZ9_9SPHN</name>
<dbReference type="AlphaFoldDB" id="A0A4R6FXZ9"/>
<dbReference type="EMBL" id="SNWD01000001">
    <property type="protein sequence ID" value="TDN86843.1"/>
    <property type="molecule type" value="Genomic_DNA"/>
</dbReference>
<organism evidence="1 2">
    <name type="scientific">Stakelama pacifica</name>
    <dbReference type="NCBI Taxonomy" id="517720"/>
    <lineage>
        <taxon>Bacteria</taxon>
        <taxon>Pseudomonadati</taxon>
        <taxon>Pseudomonadota</taxon>
        <taxon>Alphaproteobacteria</taxon>
        <taxon>Sphingomonadales</taxon>
        <taxon>Sphingomonadaceae</taxon>
        <taxon>Stakelama</taxon>
    </lineage>
</organism>
<protein>
    <submittedName>
        <fullName evidence="1">Uncharacterized protein</fullName>
    </submittedName>
</protein>
<dbReference type="RefSeq" id="WP_133494015.1">
    <property type="nucleotide sequence ID" value="NZ_BMLU01000001.1"/>
</dbReference>
<proteinExistence type="predicted"/>
<gene>
    <name evidence="1" type="ORF">EV664_101421</name>
</gene>
<evidence type="ECO:0000313" key="1">
    <source>
        <dbReference type="EMBL" id="TDN86843.1"/>
    </source>
</evidence>
<accession>A0A4R6FXZ9</accession>
<reference evidence="1 2" key="1">
    <citation type="submission" date="2019-03" db="EMBL/GenBank/DDBJ databases">
        <title>Genomic Encyclopedia of Type Strains, Phase IV (KMG-IV): sequencing the most valuable type-strain genomes for metagenomic binning, comparative biology and taxonomic classification.</title>
        <authorList>
            <person name="Goeker M."/>
        </authorList>
    </citation>
    <scope>NUCLEOTIDE SEQUENCE [LARGE SCALE GENOMIC DNA]</scope>
    <source>
        <strain evidence="1 2">DSM 25059</strain>
    </source>
</reference>
<sequence>MMEKENPRTMAGASDVHLAGNTDAFTSTYTKAPEGAQIIEAIQNMACEAQSEIGRVETLAHFIDEALDEVASDSETVGPIGRLYDLLAVLKLQAAAAKATAGNIESITLCGAPADV</sequence>
<keyword evidence="2" id="KW-1185">Reference proteome</keyword>